<dbReference type="RefSeq" id="WP_163519466.1">
    <property type="nucleotide sequence ID" value="NZ_JTCM02000197.1"/>
</dbReference>
<feature type="chain" id="PRO_5032308764" evidence="1">
    <location>
        <begin position="24"/>
        <end position="48"/>
    </location>
</feature>
<feature type="signal peptide" evidence="1">
    <location>
        <begin position="1"/>
        <end position="23"/>
    </location>
</feature>
<gene>
    <name evidence="2" type="ORF">PI95_034455</name>
</gene>
<protein>
    <submittedName>
        <fullName evidence="2">Uncharacterized protein</fullName>
    </submittedName>
</protein>
<name>A0A846HLU9_9CYAN</name>
<keyword evidence="3" id="KW-1185">Reference proteome</keyword>
<dbReference type="AlphaFoldDB" id="A0A846HLU9"/>
<sequence length="48" mass="5017">MKARYLKKVVFGTAMTIALLTIANTSTLATTLPFQGDNPIAISDCTGG</sequence>
<accession>A0A846HLU9</accession>
<keyword evidence="1" id="KW-0732">Signal</keyword>
<evidence type="ECO:0000313" key="3">
    <source>
        <dbReference type="Proteomes" id="UP000031549"/>
    </source>
</evidence>
<organism evidence="2 3">
    <name type="scientific">Hassallia byssoidea VB512170</name>
    <dbReference type="NCBI Taxonomy" id="1304833"/>
    <lineage>
        <taxon>Bacteria</taxon>
        <taxon>Bacillati</taxon>
        <taxon>Cyanobacteriota</taxon>
        <taxon>Cyanophyceae</taxon>
        <taxon>Nostocales</taxon>
        <taxon>Tolypothrichaceae</taxon>
        <taxon>Hassallia</taxon>
    </lineage>
</organism>
<dbReference type="Proteomes" id="UP000031549">
    <property type="component" value="Unassembled WGS sequence"/>
</dbReference>
<proteinExistence type="predicted"/>
<comment type="caution">
    <text evidence="2">The sequence shown here is derived from an EMBL/GenBank/DDBJ whole genome shotgun (WGS) entry which is preliminary data.</text>
</comment>
<evidence type="ECO:0000256" key="1">
    <source>
        <dbReference type="SAM" id="SignalP"/>
    </source>
</evidence>
<dbReference type="EMBL" id="JTCM02000197">
    <property type="protein sequence ID" value="NEU77428.1"/>
    <property type="molecule type" value="Genomic_DNA"/>
</dbReference>
<evidence type="ECO:0000313" key="2">
    <source>
        <dbReference type="EMBL" id="NEU77428.1"/>
    </source>
</evidence>
<reference evidence="2 3" key="1">
    <citation type="journal article" date="2015" name="Genome Announc.">
        <title>Draft Genome Sequence of Cyanobacterium Hassallia byssoidea Strain VB512170, Isolated from Monuments in India.</title>
        <authorList>
            <person name="Singh D."/>
            <person name="Chandrababunaidu M.M."/>
            <person name="Panda A."/>
            <person name="Sen D."/>
            <person name="Bhattacharyya S."/>
            <person name="Adhikary S.P."/>
            <person name="Tripathy S."/>
        </authorList>
    </citation>
    <scope>NUCLEOTIDE SEQUENCE [LARGE SCALE GENOMIC DNA]</scope>
    <source>
        <strain evidence="2 3">VB512170</strain>
    </source>
</reference>